<proteinExistence type="inferred from homology"/>
<keyword evidence="3" id="KW-0238">DNA-binding</keyword>
<evidence type="ECO:0000256" key="1">
    <source>
        <dbReference type="ARBA" id="ARBA00009437"/>
    </source>
</evidence>
<comment type="caution">
    <text evidence="6">The sequence shown here is derived from an EMBL/GenBank/DDBJ whole genome shotgun (WGS) entry which is preliminary data.</text>
</comment>
<dbReference type="InterPro" id="IPR036390">
    <property type="entry name" value="WH_DNA-bd_sf"/>
</dbReference>
<organism evidence="6 7">
    <name type="scientific">Parasulfitobacter algicola</name>
    <dbReference type="NCBI Taxonomy" id="2614809"/>
    <lineage>
        <taxon>Bacteria</taxon>
        <taxon>Pseudomonadati</taxon>
        <taxon>Pseudomonadota</taxon>
        <taxon>Alphaproteobacteria</taxon>
        <taxon>Rhodobacterales</taxon>
        <taxon>Roseobacteraceae</taxon>
        <taxon>Parasulfitobacter</taxon>
    </lineage>
</organism>
<dbReference type="InterPro" id="IPR000847">
    <property type="entry name" value="LysR_HTH_N"/>
</dbReference>
<evidence type="ECO:0000313" key="7">
    <source>
        <dbReference type="Proteomes" id="UP000777935"/>
    </source>
</evidence>
<comment type="similarity">
    <text evidence="1">Belongs to the LysR transcriptional regulatory family.</text>
</comment>
<dbReference type="RefSeq" id="WP_174140114.1">
    <property type="nucleotide sequence ID" value="NZ_JABUFE010000026.1"/>
</dbReference>
<dbReference type="InterPro" id="IPR005119">
    <property type="entry name" value="LysR_subst-bd"/>
</dbReference>
<dbReference type="PANTHER" id="PTHR30537:SF74">
    <property type="entry name" value="HTH-TYPE TRANSCRIPTIONAL REGULATOR TRPI"/>
    <property type="match status" value="1"/>
</dbReference>
<reference evidence="6 7" key="1">
    <citation type="submission" date="2020-06" db="EMBL/GenBank/DDBJ databases">
        <title>Sulfitobacter algicola sp. nov., isolated from green algae.</title>
        <authorList>
            <person name="Wang C."/>
        </authorList>
    </citation>
    <scope>NUCLEOTIDE SEQUENCE [LARGE SCALE GENOMIC DNA]</scope>
    <source>
        <strain evidence="6 7">1151</strain>
    </source>
</reference>
<dbReference type="PROSITE" id="PS50931">
    <property type="entry name" value="HTH_LYSR"/>
    <property type="match status" value="1"/>
</dbReference>
<accession>A0ABX2J040</accession>
<dbReference type="SUPFAM" id="SSF46785">
    <property type="entry name" value="Winged helix' DNA-binding domain"/>
    <property type="match status" value="1"/>
</dbReference>
<keyword evidence="7" id="KW-1185">Reference proteome</keyword>
<dbReference type="Pfam" id="PF03466">
    <property type="entry name" value="LysR_substrate"/>
    <property type="match status" value="1"/>
</dbReference>
<evidence type="ECO:0000256" key="4">
    <source>
        <dbReference type="ARBA" id="ARBA00023163"/>
    </source>
</evidence>
<dbReference type="Gene3D" id="3.40.190.10">
    <property type="entry name" value="Periplasmic binding protein-like II"/>
    <property type="match status" value="2"/>
</dbReference>
<dbReference type="Proteomes" id="UP000777935">
    <property type="component" value="Unassembled WGS sequence"/>
</dbReference>
<gene>
    <name evidence="6" type="ORF">HRQ87_19460</name>
</gene>
<keyword evidence="2" id="KW-0805">Transcription regulation</keyword>
<name>A0ABX2J040_9RHOB</name>
<sequence>MKRGMLPLNALRAFEATMRHGQMKLAAEELGVTYGAVSRQVRGLEEVLGVSLFVGPRNRLTPSQAARDLQPALQDALDRIETAVLRVQRRDKRTLDLSCLSTFAMRWLIPRLFNFREVHPCIDVRMTADDAPVDFARDRFDVAVRVGPGPWDGVNVTELFADEVGPVLSPTLLEPSGSVMWENLAALPLLHTRTRPAAWAEWCSATGNPIPSGGQEFEHFYFMLEAATAGLGVAIAPEVLVRDDLAAGRLFAPFGFRPSGQRYVALTPVHPSDEAVAFADWLGLQSKSDASPC</sequence>
<dbReference type="SUPFAM" id="SSF53850">
    <property type="entry name" value="Periplasmic binding protein-like II"/>
    <property type="match status" value="1"/>
</dbReference>
<dbReference type="PANTHER" id="PTHR30537">
    <property type="entry name" value="HTH-TYPE TRANSCRIPTIONAL REGULATOR"/>
    <property type="match status" value="1"/>
</dbReference>
<dbReference type="Gene3D" id="1.10.10.10">
    <property type="entry name" value="Winged helix-like DNA-binding domain superfamily/Winged helix DNA-binding domain"/>
    <property type="match status" value="1"/>
</dbReference>
<dbReference type="InterPro" id="IPR036388">
    <property type="entry name" value="WH-like_DNA-bd_sf"/>
</dbReference>
<keyword evidence="4" id="KW-0804">Transcription</keyword>
<dbReference type="InterPro" id="IPR058163">
    <property type="entry name" value="LysR-type_TF_proteobact-type"/>
</dbReference>
<evidence type="ECO:0000256" key="2">
    <source>
        <dbReference type="ARBA" id="ARBA00023015"/>
    </source>
</evidence>
<evidence type="ECO:0000313" key="6">
    <source>
        <dbReference type="EMBL" id="NSX56962.1"/>
    </source>
</evidence>
<evidence type="ECO:0000256" key="3">
    <source>
        <dbReference type="ARBA" id="ARBA00023125"/>
    </source>
</evidence>
<protein>
    <submittedName>
        <fullName evidence="6">LysR family transcriptional regulator</fullName>
    </submittedName>
</protein>
<evidence type="ECO:0000259" key="5">
    <source>
        <dbReference type="PROSITE" id="PS50931"/>
    </source>
</evidence>
<dbReference type="EMBL" id="JABUFE010000026">
    <property type="protein sequence ID" value="NSX56962.1"/>
    <property type="molecule type" value="Genomic_DNA"/>
</dbReference>
<dbReference type="Pfam" id="PF00126">
    <property type="entry name" value="HTH_1"/>
    <property type="match status" value="1"/>
</dbReference>
<feature type="domain" description="HTH lysR-type" evidence="5">
    <location>
        <begin position="6"/>
        <end position="63"/>
    </location>
</feature>